<comment type="pathway">
    <text evidence="3">Glycan degradation; xylan degradation.</text>
</comment>
<dbReference type="PANTHER" id="PTHR31490:SF35">
    <property type="entry name" value="ENDO-1,4-BETA-XYLANASE"/>
    <property type="match status" value="1"/>
</dbReference>
<dbReference type="EC" id="3.2.1.8" evidence="12"/>
<evidence type="ECO:0000256" key="7">
    <source>
        <dbReference type="ARBA" id="ARBA00022801"/>
    </source>
</evidence>
<comment type="catalytic activity">
    <reaction evidence="1 12">
        <text>Endohydrolysis of (1-&gt;4)-beta-D-xylosidic linkages in xylans.</text>
        <dbReference type="EC" id="3.2.1.8"/>
    </reaction>
</comment>
<dbReference type="EMBL" id="MU006098">
    <property type="protein sequence ID" value="KAF2837759.1"/>
    <property type="molecule type" value="Genomic_DNA"/>
</dbReference>
<dbReference type="GO" id="GO:0031176">
    <property type="term" value="F:endo-1,4-beta-xylanase activity"/>
    <property type="evidence" value="ECO:0007669"/>
    <property type="project" value="UniProtKB-EC"/>
</dbReference>
<dbReference type="InterPro" id="IPR031158">
    <property type="entry name" value="GH10_AS"/>
</dbReference>
<evidence type="ECO:0000256" key="5">
    <source>
        <dbReference type="ARBA" id="ARBA00022525"/>
    </source>
</evidence>
<dbReference type="AlphaFoldDB" id="A0A9P4S828"/>
<dbReference type="PANTHER" id="PTHR31490">
    <property type="entry name" value="GLYCOSYL HYDROLASE"/>
    <property type="match status" value="1"/>
</dbReference>
<dbReference type="SUPFAM" id="SSF51445">
    <property type="entry name" value="(Trans)glycosidases"/>
    <property type="match status" value="1"/>
</dbReference>
<feature type="chain" id="PRO_5040294303" description="Beta-xylanase" evidence="13">
    <location>
        <begin position="20"/>
        <end position="358"/>
    </location>
</feature>
<comment type="similarity">
    <text evidence="4 12">Belongs to the glycosyl hydrolase 10 (cellulase F) family.</text>
</comment>
<keyword evidence="6" id="KW-0858">Xylan degradation</keyword>
<feature type="active site" description="Nucleophile" evidence="11">
    <location>
        <position position="274"/>
    </location>
</feature>
<evidence type="ECO:0000256" key="1">
    <source>
        <dbReference type="ARBA" id="ARBA00000681"/>
    </source>
</evidence>
<keyword evidence="5" id="KW-0964">Secreted</keyword>
<dbReference type="InterPro" id="IPR017853">
    <property type="entry name" value="GH"/>
</dbReference>
<evidence type="ECO:0000256" key="10">
    <source>
        <dbReference type="ARBA" id="ARBA00023326"/>
    </source>
</evidence>
<dbReference type="PROSITE" id="PS00591">
    <property type="entry name" value="GH10_1"/>
    <property type="match status" value="1"/>
</dbReference>
<keyword evidence="8 12" id="KW-0119">Carbohydrate metabolism</keyword>
<dbReference type="InterPro" id="IPR001000">
    <property type="entry name" value="GH10_dom"/>
</dbReference>
<evidence type="ECO:0000313" key="15">
    <source>
        <dbReference type="EMBL" id="KAF2837759.1"/>
    </source>
</evidence>
<evidence type="ECO:0000313" key="16">
    <source>
        <dbReference type="Proteomes" id="UP000799429"/>
    </source>
</evidence>
<evidence type="ECO:0000256" key="6">
    <source>
        <dbReference type="ARBA" id="ARBA00022651"/>
    </source>
</evidence>
<keyword evidence="7 12" id="KW-0378">Hydrolase</keyword>
<evidence type="ECO:0000256" key="11">
    <source>
        <dbReference type="PROSITE-ProRule" id="PRU10061"/>
    </source>
</evidence>
<dbReference type="Gene3D" id="3.20.20.80">
    <property type="entry name" value="Glycosidases"/>
    <property type="match status" value="1"/>
</dbReference>
<keyword evidence="10 12" id="KW-0624">Polysaccharide degradation</keyword>
<dbReference type="InterPro" id="IPR044846">
    <property type="entry name" value="GH10"/>
</dbReference>
<keyword evidence="13" id="KW-0732">Signal</keyword>
<accession>A0A9P4S828</accession>
<name>A0A9P4S828_9PEZI</name>
<evidence type="ECO:0000256" key="3">
    <source>
        <dbReference type="ARBA" id="ARBA00004851"/>
    </source>
</evidence>
<feature type="signal peptide" evidence="13">
    <location>
        <begin position="1"/>
        <end position="19"/>
    </location>
</feature>
<keyword evidence="9 12" id="KW-0326">Glycosidase</keyword>
<keyword evidence="16" id="KW-1185">Reference proteome</keyword>
<gene>
    <name evidence="15" type="ORF">M501DRAFT_936917</name>
</gene>
<evidence type="ECO:0000259" key="14">
    <source>
        <dbReference type="PROSITE" id="PS51760"/>
    </source>
</evidence>
<evidence type="ECO:0000256" key="9">
    <source>
        <dbReference type="ARBA" id="ARBA00023295"/>
    </source>
</evidence>
<reference evidence="15" key="1">
    <citation type="journal article" date="2020" name="Stud. Mycol.">
        <title>101 Dothideomycetes genomes: a test case for predicting lifestyles and emergence of pathogens.</title>
        <authorList>
            <person name="Haridas S."/>
            <person name="Albert R."/>
            <person name="Binder M."/>
            <person name="Bloem J."/>
            <person name="Labutti K."/>
            <person name="Salamov A."/>
            <person name="Andreopoulos B."/>
            <person name="Baker S."/>
            <person name="Barry K."/>
            <person name="Bills G."/>
            <person name="Bluhm B."/>
            <person name="Cannon C."/>
            <person name="Castanera R."/>
            <person name="Culley D."/>
            <person name="Daum C."/>
            <person name="Ezra D."/>
            <person name="Gonzalez J."/>
            <person name="Henrissat B."/>
            <person name="Kuo A."/>
            <person name="Liang C."/>
            <person name="Lipzen A."/>
            <person name="Lutzoni F."/>
            <person name="Magnuson J."/>
            <person name="Mondo S."/>
            <person name="Nolan M."/>
            <person name="Ohm R."/>
            <person name="Pangilinan J."/>
            <person name="Park H.-J."/>
            <person name="Ramirez L."/>
            <person name="Alfaro M."/>
            <person name="Sun H."/>
            <person name="Tritt A."/>
            <person name="Yoshinaga Y."/>
            <person name="Zwiers L.-H."/>
            <person name="Turgeon B."/>
            <person name="Goodwin S."/>
            <person name="Spatafora J."/>
            <person name="Crous P."/>
            <person name="Grigoriev I."/>
        </authorList>
    </citation>
    <scope>NUCLEOTIDE SEQUENCE</scope>
    <source>
        <strain evidence="15">CBS 101060</strain>
    </source>
</reference>
<dbReference type="PRINTS" id="PR00134">
    <property type="entry name" value="GLHYDRLASE10"/>
</dbReference>
<feature type="domain" description="GH10" evidence="14">
    <location>
        <begin position="33"/>
        <end position="352"/>
    </location>
</feature>
<comment type="caution">
    <text evidence="15">The sequence shown here is derived from an EMBL/GenBank/DDBJ whole genome shotgun (WGS) entry which is preliminary data.</text>
</comment>
<dbReference type="SMART" id="SM00633">
    <property type="entry name" value="Glyco_10"/>
    <property type="match status" value="1"/>
</dbReference>
<dbReference type="GO" id="GO:0005576">
    <property type="term" value="C:extracellular region"/>
    <property type="evidence" value="ECO:0007669"/>
    <property type="project" value="UniProtKB-SubCell"/>
</dbReference>
<comment type="subcellular location">
    <subcellularLocation>
        <location evidence="2">Secreted</location>
    </subcellularLocation>
</comment>
<dbReference type="Proteomes" id="UP000799429">
    <property type="component" value="Unassembled WGS sequence"/>
</dbReference>
<protein>
    <recommendedName>
        <fullName evidence="12">Beta-xylanase</fullName>
        <ecNumber evidence="12">3.2.1.8</ecNumber>
    </recommendedName>
</protein>
<dbReference type="PROSITE" id="PS51760">
    <property type="entry name" value="GH10_2"/>
    <property type="match status" value="1"/>
</dbReference>
<evidence type="ECO:0000256" key="4">
    <source>
        <dbReference type="ARBA" id="ARBA00007495"/>
    </source>
</evidence>
<proteinExistence type="inferred from homology"/>
<evidence type="ECO:0000256" key="2">
    <source>
        <dbReference type="ARBA" id="ARBA00004613"/>
    </source>
</evidence>
<sequence length="358" mass="39554">MKTTASILAALATSPLVAAAPTIIEHEKRGWVNWTSPGLNDLARKAGLMYFGTAIDNPSLNNTKYLSIARDAHEFGQVTPANGQKWMYTEPEQGVFSFEMGDAIINPAIASQQIRRCHTTLWHNQLPDWLTSRNWTSPELVSILETHIAAVVGHYKGLCYAWDVVNEAFNEDGTFRSTIWLDTIGPSYIETAFKAVAAADPDAKLYYNDYNLESISNKTRAVGALIRRLQDCGVPNLGVGMQAHLITGMTPSYTDQVANMQAFVDLGVEIAVTELDIRTELPSTPEKEETQAQNYADTVKACVDVQGCVGVTVWDFYDPYSWVPGVFEGEGDATLYRESFERKPAWWAVAEVLDSAAN</sequence>
<evidence type="ECO:0000256" key="13">
    <source>
        <dbReference type="SAM" id="SignalP"/>
    </source>
</evidence>
<dbReference type="Pfam" id="PF00331">
    <property type="entry name" value="Glyco_hydro_10"/>
    <property type="match status" value="1"/>
</dbReference>
<organism evidence="15 16">
    <name type="scientific">Patellaria atrata CBS 101060</name>
    <dbReference type="NCBI Taxonomy" id="1346257"/>
    <lineage>
        <taxon>Eukaryota</taxon>
        <taxon>Fungi</taxon>
        <taxon>Dikarya</taxon>
        <taxon>Ascomycota</taxon>
        <taxon>Pezizomycotina</taxon>
        <taxon>Dothideomycetes</taxon>
        <taxon>Dothideomycetes incertae sedis</taxon>
        <taxon>Patellariales</taxon>
        <taxon>Patellariaceae</taxon>
        <taxon>Patellaria</taxon>
    </lineage>
</organism>
<evidence type="ECO:0000256" key="8">
    <source>
        <dbReference type="ARBA" id="ARBA00023277"/>
    </source>
</evidence>
<evidence type="ECO:0000256" key="12">
    <source>
        <dbReference type="RuleBase" id="RU361174"/>
    </source>
</evidence>
<dbReference type="GO" id="GO:0045493">
    <property type="term" value="P:xylan catabolic process"/>
    <property type="evidence" value="ECO:0007669"/>
    <property type="project" value="UniProtKB-KW"/>
</dbReference>
<dbReference type="OrthoDB" id="3055998at2759"/>